<dbReference type="GO" id="GO:0009318">
    <property type="term" value="C:exodeoxyribonuclease VII complex"/>
    <property type="evidence" value="ECO:0007669"/>
    <property type="project" value="UniProtKB-UniRule"/>
</dbReference>
<dbReference type="EC" id="3.1.11.6" evidence="6"/>
<name>A0A2Z4Y3Y1_SUMC1</name>
<sequence>MAEIPKDRKVAKRKGRGEVPVEELSLEECFAELQQIVDRLEKGELSLDESLQLFERGMQLSRRCERELQKVERRIQLILENQSGETQLEDFSLEPEESAEDETL</sequence>
<evidence type="ECO:0000256" key="3">
    <source>
        <dbReference type="ARBA" id="ARBA00022722"/>
    </source>
</evidence>
<dbReference type="PANTHER" id="PTHR34137">
    <property type="entry name" value="EXODEOXYRIBONUCLEASE 7 SMALL SUBUNIT"/>
    <property type="match status" value="1"/>
</dbReference>
<keyword evidence="3 6" id="KW-0540">Nuclease</keyword>
<keyword evidence="4 6" id="KW-0378">Hydrolase</keyword>
<evidence type="ECO:0000256" key="6">
    <source>
        <dbReference type="HAMAP-Rule" id="MF_00337"/>
    </source>
</evidence>
<dbReference type="NCBIfam" id="TIGR01280">
    <property type="entry name" value="xseB"/>
    <property type="match status" value="1"/>
</dbReference>
<evidence type="ECO:0000256" key="2">
    <source>
        <dbReference type="ARBA" id="ARBA00022490"/>
    </source>
</evidence>
<dbReference type="KEGG" id="schv:BRCON_0655"/>
<dbReference type="InterPro" id="IPR003761">
    <property type="entry name" value="Exonuc_VII_S"/>
</dbReference>
<dbReference type="AlphaFoldDB" id="A0A2Z4Y3Y1"/>
<evidence type="ECO:0000256" key="1">
    <source>
        <dbReference type="ARBA" id="ARBA00009998"/>
    </source>
</evidence>
<dbReference type="InterPro" id="IPR037004">
    <property type="entry name" value="Exonuc_VII_ssu_sf"/>
</dbReference>
<comment type="similarity">
    <text evidence="1 6">Belongs to the XseB family.</text>
</comment>
<protein>
    <recommendedName>
        <fullName evidence="6">Exodeoxyribonuclease 7 small subunit</fullName>
        <ecNumber evidence="6">3.1.11.6</ecNumber>
    </recommendedName>
    <alternativeName>
        <fullName evidence="6">Exodeoxyribonuclease VII small subunit</fullName>
        <shortName evidence="6">Exonuclease VII small subunit</shortName>
    </alternativeName>
</protein>
<dbReference type="Gene3D" id="1.10.287.1040">
    <property type="entry name" value="Exonuclease VII, small subunit"/>
    <property type="match status" value="1"/>
</dbReference>
<comment type="catalytic activity">
    <reaction evidence="6">
        <text>Exonucleolytic cleavage in either 5'- to 3'- or 3'- to 5'-direction to yield nucleoside 5'-phosphates.</text>
        <dbReference type="EC" id="3.1.11.6"/>
    </reaction>
</comment>
<evidence type="ECO:0000313" key="7">
    <source>
        <dbReference type="EMBL" id="AXA35432.1"/>
    </source>
</evidence>
<dbReference type="GO" id="GO:0008855">
    <property type="term" value="F:exodeoxyribonuclease VII activity"/>
    <property type="evidence" value="ECO:0007669"/>
    <property type="project" value="UniProtKB-UniRule"/>
</dbReference>
<evidence type="ECO:0000256" key="4">
    <source>
        <dbReference type="ARBA" id="ARBA00022801"/>
    </source>
</evidence>
<comment type="function">
    <text evidence="6">Bidirectionally degrades single-stranded DNA into large acid-insoluble oligonucleotides, which are then degraded further into small acid-soluble oligonucleotides.</text>
</comment>
<dbReference type="PANTHER" id="PTHR34137:SF1">
    <property type="entry name" value="EXODEOXYRIBONUCLEASE 7 SMALL SUBUNIT"/>
    <property type="match status" value="1"/>
</dbReference>
<dbReference type="NCBIfam" id="NF002140">
    <property type="entry name" value="PRK00977.1-4"/>
    <property type="match status" value="1"/>
</dbReference>
<keyword evidence="2 6" id="KW-0963">Cytoplasm</keyword>
<comment type="subunit">
    <text evidence="6">Heterooligomer composed of large and small subunits.</text>
</comment>
<dbReference type="SUPFAM" id="SSF116842">
    <property type="entry name" value="XseB-like"/>
    <property type="match status" value="1"/>
</dbReference>
<proteinExistence type="inferred from homology"/>
<organism evidence="7 8">
    <name type="scientific">Sumerlaea chitinivorans</name>
    <dbReference type="NCBI Taxonomy" id="2250252"/>
    <lineage>
        <taxon>Bacteria</taxon>
        <taxon>Candidatus Sumerlaeota</taxon>
        <taxon>Candidatus Sumerlaeia</taxon>
        <taxon>Candidatus Sumerlaeales</taxon>
        <taxon>Candidatus Sumerlaeaceae</taxon>
        <taxon>Candidatus Sumerlaea</taxon>
    </lineage>
</organism>
<dbReference type="Pfam" id="PF02609">
    <property type="entry name" value="Exonuc_VII_S"/>
    <property type="match status" value="1"/>
</dbReference>
<keyword evidence="5 6" id="KW-0269">Exonuclease</keyword>
<gene>
    <name evidence="6" type="primary">xseB</name>
    <name evidence="7" type="ORF">BRCON_0655</name>
</gene>
<dbReference type="GO" id="GO:0006308">
    <property type="term" value="P:DNA catabolic process"/>
    <property type="evidence" value="ECO:0007669"/>
    <property type="project" value="UniProtKB-UniRule"/>
</dbReference>
<evidence type="ECO:0000256" key="5">
    <source>
        <dbReference type="ARBA" id="ARBA00022839"/>
    </source>
</evidence>
<comment type="subcellular location">
    <subcellularLocation>
        <location evidence="6">Cytoplasm</location>
    </subcellularLocation>
</comment>
<evidence type="ECO:0000313" key="8">
    <source>
        <dbReference type="Proteomes" id="UP000262583"/>
    </source>
</evidence>
<dbReference type="HAMAP" id="MF_00337">
    <property type="entry name" value="Exonuc_7_S"/>
    <property type="match status" value="1"/>
</dbReference>
<dbReference type="NCBIfam" id="NF002139">
    <property type="entry name" value="PRK00977.1-3"/>
    <property type="match status" value="1"/>
</dbReference>
<accession>A0A2Z4Y3Y1</accession>
<dbReference type="GO" id="GO:0005829">
    <property type="term" value="C:cytosol"/>
    <property type="evidence" value="ECO:0007669"/>
    <property type="project" value="TreeGrafter"/>
</dbReference>
<dbReference type="EMBL" id="CP030759">
    <property type="protein sequence ID" value="AXA35432.1"/>
    <property type="molecule type" value="Genomic_DNA"/>
</dbReference>
<reference evidence="7 8" key="1">
    <citation type="submission" date="2018-05" db="EMBL/GenBank/DDBJ databases">
        <title>A metagenomic window into the 2 km-deep terrestrial subsurface aquifer revealed taxonomically and functionally diverse microbial community comprising novel uncultured bacterial lineages.</title>
        <authorList>
            <person name="Kadnikov V.V."/>
            <person name="Mardanov A.V."/>
            <person name="Beletsky A.V."/>
            <person name="Banks D."/>
            <person name="Pimenov N.V."/>
            <person name="Frank Y.A."/>
            <person name="Karnachuk O.V."/>
            <person name="Ravin N.V."/>
        </authorList>
    </citation>
    <scope>NUCLEOTIDE SEQUENCE [LARGE SCALE GENOMIC DNA]</scope>
    <source>
        <strain evidence="7">BY</strain>
    </source>
</reference>
<dbReference type="Proteomes" id="UP000262583">
    <property type="component" value="Chromosome"/>
</dbReference>